<evidence type="ECO:0000256" key="1">
    <source>
        <dbReference type="SAM" id="MobiDB-lite"/>
    </source>
</evidence>
<reference evidence="2" key="2">
    <citation type="submission" date="2023-04" db="EMBL/GenBank/DDBJ databases">
        <authorList>
            <person name="Bruccoleri R.E."/>
            <person name="Oakeley E.J."/>
            <person name="Faust A.-M."/>
            <person name="Dessus-Babus S."/>
            <person name="Altorfer M."/>
            <person name="Burckhardt D."/>
            <person name="Oertli M."/>
            <person name="Naumann U."/>
            <person name="Petersen F."/>
            <person name="Wong J."/>
        </authorList>
    </citation>
    <scope>NUCLEOTIDE SEQUENCE</scope>
    <source>
        <strain evidence="2">GSM-AAB239-AS_SAM_17_03QT</strain>
        <tissue evidence="2">Leaf</tissue>
    </source>
</reference>
<keyword evidence="3" id="KW-1185">Reference proteome</keyword>
<dbReference type="EMBL" id="JANAVB010039816">
    <property type="protein sequence ID" value="KAJ6799494.1"/>
    <property type="molecule type" value="Genomic_DNA"/>
</dbReference>
<proteinExistence type="predicted"/>
<feature type="region of interest" description="Disordered" evidence="1">
    <location>
        <begin position="1"/>
        <end position="48"/>
    </location>
</feature>
<name>A0AAX6E667_IRIPA</name>
<protein>
    <submittedName>
        <fullName evidence="2">Protein DETOXIFICATION 48-like</fullName>
    </submittedName>
</protein>
<reference evidence="2" key="1">
    <citation type="journal article" date="2023" name="GigaByte">
        <title>Genome assembly of the bearded iris, Iris pallida Lam.</title>
        <authorList>
            <person name="Bruccoleri R.E."/>
            <person name="Oakeley E.J."/>
            <person name="Faust A.M.E."/>
            <person name="Altorfer M."/>
            <person name="Dessus-Babus S."/>
            <person name="Burckhardt D."/>
            <person name="Oertli M."/>
            <person name="Naumann U."/>
            <person name="Petersen F."/>
            <person name="Wong J."/>
        </authorList>
    </citation>
    <scope>NUCLEOTIDE SEQUENCE</scope>
    <source>
        <strain evidence="2">GSM-AAB239-AS_SAM_17_03QT</strain>
    </source>
</reference>
<dbReference type="Proteomes" id="UP001140949">
    <property type="component" value="Unassembled WGS sequence"/>
</dbReference>
<evidence type="ECO:0000313" key="3">
    <source>
        <dbReference type="Proteomes" id="UP001140949"/>
    </source>
</evidence>
<feature type="compositionally biased region" description="Basic residues" evidence="1">
    <location>
        <begin position="1"/>
        <end position="11"/>
    </location>
</feature>
<organism evidence="2 3">
    <name type="scientific">Iris pallida</name>
    <name type="common">Sweet iris</name>
    <dbReference type="NCBI Taxonomy" id="29817"/>
    <lineage>
        <taxon>Eukaryota</taxon>
        <taxon>Viridiplantae</taxon>
        <taxon>Streptophyta</taxon>
        <taxon>Embryophyta</taxon>
        <taxon>Tracheophyta</taxon>
        <taxon>Spermatophyta</taxon>
        <taxon>Magnoliopsida</taxon>
        <taxon>Liliopsida</taxon>
        <taxon>Asparagales</taxon>
        <taxon>Iridaceae</taxon>
        <taxon>Iridoideae</taxon>
        <taxon>Irideae</taxon>
        <taxon>Iris</taxon>
    </lineage>
</organism>
<gene>
    <name evidence="2" type="ORF">M6B38_207040</name>
</gene>
<evidence type="ECO:0000313" key="2">
    <source>
        <dbReference type="EMBL" id="KAJ6799494.1"/>
    </source>
</evidence>
<accession>A0AAX6E667</accession>
<sequence>MIISSYHHHSRHIETQLGTARDRTGPHPRRHSSDIPAHVSRQAPDKRM</sequence>
<comment type="caution">
    <text evidence="2">The sequence shown here is derived from an EMBL/GenBank/DDBJ whole genome shotgun (WGS) entry which is preliminary data.</text>
</comment>
<dbReference type="AlphaFoldDB" id="A0AAX6E667"/>